<dbReference type="Proteomes" id="UP000664169">
    <property type="component" value="Unassembled WGS sequence"/>
</dbReference>
<evidence type="ECO:0000313" key="1">
    <source>
        <dbReference type="EMBL" id="CAF9909868.1"/>
    </source>
</evidence>
<keyword evidence="2" id="KW-1185">Reference proteome</keyword>
<organism evidence="1 2">
    <name type="scientific">Gomphillus americanus</name>
    <dbReference type="NCBI Taxonomy" id="1940652"/>
    <lineage>
        <taxon>Eukaryota</taxon>
        <taxon>Fungi</taxon>
        <taxon>Dikarya</taxon>
        <taxon>Ascomycota</taxon>
        <taxon>Pezizomycotina</taxon>
        <taxon>Lecanoromycetes</taxon>
        <taxon>OSLEUM clade</taxon>
        <taxon>Ostropomycetidae</taxon>
        <taxon>Ostropales</taxon>
        <taxon>Graphidaceae</taxon>
        <taxon>Gomphilloideae</taxon>
        <taxon>Gomphillus</taxon>
    </lineage>
</organism>
<name>A0A8H3ESZ6_9LECA</name>
<reference evidence="1" key="1">
    <citation type="submission" date="2021-03" db="EMBL/GenBank/DDBJ databases">
        <authorList>
            <person name="Tagirdzhanova G."/>
        </authorList>
    </citation>
    <scope>NUCLEOTIDE SEQUENCE</scope>
</reference>
<proteinExistence type="predicted"/>
<comment type="caution">
    <text evidence="1">The sequence shown here is derived from an EMBL/GenBank/DDBJ whole genome shotgun (WGS) entry which is preliminary data.</text>
</comment>
<dbReference type="EMBL" id="CAJPDQ010000005">
    <property type="protein sequence ID" value="CAF9909868.1"/>
    <property type="molecule type" value="Genomic_DNA"/>
</dbReference>
<sequence length="367" mass="41439">MAIKSVVSKRRDSPIAQKRTGNEQHVLCFGALPYQPQGDGTSGTCSWKPVKDLVRYFLPRNTRDEPNVQIVDGCDGKFQPWAYVRLKKEANARRVFDRIAGHTWYGTVLTVTWFFSPSTRILRLLDIGYKADRPEALENHSQIRDRTLLRRCQPTRYSRPNVESIAGNAMRIAMTVTTNWTAPCNNHYGPLLQPQIRMSDPAYRAATSQPWSYTDLNNQTHTWNTGLLLNQVPAQWMYPTCNTLLPLPPAFPMGGFNMAAISAYPMPSTVMPPPMALAPQHLGNLDHLPMKLNTNLNIRHGRYPYQPIRTAHYPTGRTTGKAVSFKKSQDVNIKTSSSSNSGKSSDVLVYNPPVIVDGSKRRTSRRW</sequence>
<protein>
    <submittedName>
        <fullName evidence="1">Uncharacterized protein</fullName>
    </submittedName>
</protein>
<dbReference type="AlphaFoldDB" id="A0A8H3ESZ6"/>
<evidence type="ECO:0000313" key="2">
    <source>
        <dbReference type="Proteomes" id="UP000664169"/>
    </source>
</evidence>
<gene>
    <name evidence="1" type="ORF">GOMPHAMPRED_006889</name>
</gene>
<accession>A0A8H3ESZ6</accession>